<dbReference type="Proteomes" id="UP000037395">
    <property type="component" value="Unassembled WGS sequence"/>
</dbReference>
<proteinExistence type="predicted"/>
<keyword evidence="6" id="KW-1185">Reference proteome</keyword>
<reference evidence="4" key="5">
    <citation type="submission" date="2020-09" db="EMBL/GenBank/DDBJ databases">
        <authorList>
            <person name="Sun Q."/>
            <person name="Ohkuma M."/>
        </authorList>
    </citation>
    <scope>NUCLEOTIDE SEQUENCE</scope>
    <source>
        <strain evidence="4">JCM 4434</strain>
    </source>
</reference>
<evidence type="ECO:0000256" key="2">
    <source>
        <dbReference type="SAM" id="MobiDB-lite"/>
    </source>
</evidence>
<dbReference type="Proteomes" id="UP000610124">
    <property type="component" value="Unassembled WGS sequence"/>
</dbReference>
<dbReference type="PANTHER" id="PTHR35526">
    <property type="entry name" value="ANTI-SIGMA-F FACTOR RSBW-RELATED"/>
    <property type="match status" value="1"/>
</dbReference>
<dbReference type="InterPro" id="IPR036890">
    <property type="entry name" value="HATPase_C_sf"/>
</dbReference>
<reference evidence="4" key="1">
    <citation type="journal article" date="2014" name="Int. J. Syst. Evol. Microbiol.">
        <title>Complete genome sequence of Corynebacterium casei LMG S-19264T (=DSM 44701T), isolated from a smear-ripened cheese.</title>
        <authorList>
            <consortium name="US DOE Joint Genome Institute (JGI-PGF)"/>
            <person name="Walter F."/>
            <person name="Albersmeier A."/>
            <person name="Kalinowski J."/>
            <person name="Ruckert C."/>
        </authorList>
    </citation>
    <scope>NUCLEOTIDE SEQUENCE</scope>
    <source>
        <strain evidence="4">JCM 4434</strain>
    </source>
</reference>
<evidence type="ECO:0000313" key="4">
    <source>
        <dbReference type="EMBL" id="GGU68769.1"/>
    </source>
</evidence>
<protein>
    <recommendedName>
        <fullName evidence="3">Histidine kinase/HSP90-like ATPase domain-containing protein</fullName>
    </recommendedName>
</protein>
<dbReference type="AlphaFoldDB" id="A0A1E7MVL0"/>
<dbReference type="Gene3D" id="3.30.530.20">
    <property type="match status" value="1"/>
</dbReference>
<organism evidence="5 6">
    <name type="scientific">Kitasatospora aureofaciens</name>
    <name type="common">Streptomyces aureofaciens</name>
    <dbReference type="NCBI Taxonomy" id="1894"/>
    <lineage>
        <taxon>Bacteria</taxon>
        <taxon>Bacillati</taxon>
        <taxon>Actinomycetota</taxon>
        <taxon>Actinomycetes</taxon>
        <taxon>Kitasatosporales</taxon>
        <taxon>Streptomycetaceae</taxon>
        <taxon>Kitasatospora</taxon>
    </lineage>
</organism>
<feature type="domain" description="Histidine kinase/HSP90-like ATPase" evidence="3">
    <location>
        <begin position="14"/>
        <end position="124"/>
    </location>
</feature>
<dbReference type="GO" id="GO:0004674">
    <property type="term" value="F:protein serine/threonine kinase activity"/>
    <property type="evidence" value="ECO:0007669"/>
    <property type="project" value="UniProtKB-KW"/>
</dbReference>
<evidence type="ECO:0000313" key="5">
    <source>
        <dbReference type="EMBL" id="OEV32469.1"/>
    </source>
</evidence>
<keyword evidence="1" id="KW-0418">Kinase</keyword>
<dbReference type="InterPro" id="IPR003594">
    <property type="entry name" value="HATPase_dom"/>
</dbReference>
<dbReference type="SUPFAM" id="SSF55874">
    <property type="entry name" value="ATPase domain of HSP90 chaperone/DNA topoisomerase II/histidine kinase"/>
    <property type="match status" value="1"/>
</dbReference>
<sequence>MGIPSPPGAPSRRLPAAPESAALARRFVRSVLDGVTPEVADTAELLTCELATNAVLHARGDFEVRGWAGEDRVQVQFSDGCPERGLVPHDHHPFACTGRGLALVEELAPSHGVHSGADRKTVWFELWPGPTAPPTVKRRGVGPGLPRRRRRRFAPTGQGRIPSQLKPGGGGPPVGEGGGVLVRTEEIHSGPQVDADAPAATAILRQGLDAWLGDLKTAAEHCG</sequence>
<reference evidence="6" key="4">
    <citation type="submission" date="2016-08" db="EMBL/GenBank/DDBJ databases">
        <title>Sequencing, assembly and comparative genomics of S. aureofaciens ATCC 10762.</title>
        <authorList>
            <person name="Gradnigo J.S."/>
            <person name="Johnson N."/>
            <person name="Somerville G.A."/>
        </authorList>
    </citation>
    <scope>NUCLEOTIDE SEQUENCE [LARGE SCALE GENOMIC DNA]</scope>
    <source>
        <strain evidence="6">ATCC 10762 / DSM 40127 / CCM 3239 / JCM 4008 / LMG 5968 / NBRC 12843 / NCIMB 8234 / A-377</strain>
    </source>
</reference>
<dbReference type="GeneID" id="97490409"/>
<reference evidence="5" key="3">
    <citation type="submission" date="2016-08" db="EMBL/GenBank/DDBJ databases">
        <title>Sequencing, Assembly and Comparative Genomics of S. aureofaciens ATCC 10762.</title>
        <authorList>
            <person name="Gradnigo J.S."/>
            <person name="Johnson N."/>
            <person name="Somerville G.A."/>
        </authorList>
    </citation>
    <scope>NUCLEOTIDE SEQUENCE [LARGE SCALE GENOMIC DNA]</scope>
    <source>
        <strain evidence="5">ATCC 10762</strain>
    </source>
</reference>
<dbReference type="Pfam" id="PF13581">
    <property type="entry name" value="HATPase_c_2"/>
    <property type="match status" value="1"/>
</dbReference>
<feature type="compositionally biased region" description="Gly residues" evidence="2">
    <location>
        <begin position="167"/>
        <end position="179"/>
    </location>
</feature>
<dbReference type="InterPro" id="IPR050267">
    <property type="entry name" value="Anti-sigma-factor_SerPK"/>
</dbReference>
<feature type="region of interest" description="Disordered" evidence="2">
    <location>
        <begin position="137"/>
        <end position="179"/>
    </location>
</feature>
<keyword evidence="1" id="KW-0808">Transferase</keyword>
<dbReference type="RefSeq" id="WP_030557454.1">
    <property type="nucleotide sequence ID" value="NZ_BMUB01000004.1"/>
</dbReference>
<accession>A0A8H9HLS9</accession>
<gene>
    <name evidence="4" type="ORF">GCM10010502_19750</name>
    <name evidence="5" type="ORF">HS99_0017465</name>
</gene>
<keyword evidence="1" id="KW-0723">Serine/threonine-protein kinase</keyword>
<dbReference type="EMBL" id="BMUB01000004">
    <property type="protein sequence ID" value="GGU68769.1"/>
    <property type="molecule type" value="Genomic_DNA"/>
</dbReference>
<dbReference type="Gene3D" id="3.30.565.10">
    <property type="entry name" value="Histidine kinase-like ATPase, C-terminal domain"/>
    <property type="match status" value="1"/>
</dbReference>
<evidence type="ECO:0000313" key="6">
    <source>
        <dbReference type="Proteomes" id="UP000037395"/>
    </source>
</evidence>
<dbReference type="EMBL" id="JPRF03000097">
    <property type="protein sequence ID" value="OEV32469.1"/>
    <property type="molecule type" value="Genomic_DNA"/>
</dbReference>
<dbReference type="CDD" id="cd16936">
    <property type="entry name" value="HATPase_RsbW-like"/>
    <property type="match status" value="1"/>
</dbReference>
<evidence type="ECO:0000256" key="1">
    <source>
        <dbReference type="ARBA" id="ARBA00022527"/>
    </source>
</evidence>
<accession>A0A1E7MVL0</accession>
<name>A0A1E7MVL0_KITAU</name>
<evidence type="ECO:0000259" key="3">
    <source>
        <dbReference type="Pfam" id="PF13581"/>
    </source>
</evidence>
<comment type="caution">
    <text evidence="5">The sequence shown here is derived from an EMBL/GenBank/DDBJ whole genome shotgun (WGS) entry which is preliminary data.</text>
</comment>
<dbReference type="PANTHER" id="PTHR35526:SF3">
    <property type="entry name" value="ANTI-SIGMA-F FACTOR RSBW"/>
    <property type="match status" value="1"/>
</dbReference>
<feature type="compositionally biased region" description="Basic residues" evidence="2">
    <location>
        <begin position="137"/>
        <end position="153"/>
    </location>
</feature>
<dbReference type="InterPro" id="IPR023393">
    <property type="entry name" value="START-like_dom_sf"/>
</dbReference>
<reference evidence="5 6" key="2">
    <citation type="submission" date="2014-07" db="EMBL/GenBank/DDBJ databases">
        <authorList>
            <person name="Zhang J.E."/>
            <person name="Yang H."/>
            <person name="Guo J."/>
            <person name="Deng Z."/>
            <person name="Luo H."/>
            <person name="Luo M."/>
            <person name="Zhao B."/>
        </authorList>
    </citation>
    <scope>NUCLEOTIDE SEQUENCE [LARGE SCALE GENOMIC DNA]</scope>
    <source>
        <strain evidence="5">ATCC 10762</strain>
        <strain evidence="6">ATCC 10762 / DSM 40127 / CCM 3239 / JCM 4008 / LMG 5968 / NBRC 12843 / NCIMB 8234 / A-377</strain>
    </source>
</reference>